<gene>
    <name evidence="3" type="ORF">SAMN02745243_02514</name>
</gene>
<dbReference type="InterPro" id="IPR005039">
    <property type="entry name" value="Ant_C"/>
</dbReference>
<dbReference type="AlphaFoldDB" id="A0A1M6QT70"/>
<dbReference type="OrthoDB" id="9812611at2"/>
<reference evidence="3 4" key="1">
    <citation type="submission" date="2016-11" db="EMBL/GenBank/DDBJ databases">
        <authorList>
            <person name="Jaros S."/>
            <person name="Januszkiewicz K."/>
            <person name="Wedrychowicz H."/>
        </authorList>
    </citation>
    <scope>NUCLEOTIDE SEQUENCE [LARGE SCALE GENOMIC DNA]</scope>
    <source>
        <strain evidence="3 4">DSM 15480</strain>
    </source>
</reference>
<protein>
    <submittedName>
        <fullName evidence="3">Anti-repressor protein</fullName>
    </submittedName>
</protein>
<sequence>MEELIQVSFENERPTVSARDLHEALEIRTRFVDWFPRMCEYGFCEGTDFNLLKNEKVQVEGKRLINRELLDYQMTIDMAKQICMLQRTTKGKLYRQYFLDLEKAWNTPEQVMARALQIANETRDQLSIQCRQLGLQVLEQQKQIKIMEPKASYADIVLLSDSLVLVTQIAGDYGVSPQVMNKKLHELGIQHKVRNQWILYSKYKDKGLAKSTTFAKKRPDGTILTRIQTEWTQAGRMFIYEKLKEQGIFPIVERR</sequence>
<evidence type="ECO:0000313" key="3">
    <source>
        <dbReference type="EMBL" id="SHK23310.1"/>
    </source>
</evidence>
<accession>A0A1M6QT70</accession>
<dbReference type="Proteomes" id="UP000184301">
    <property type="component" value="Unassembled WGS sequence"/>
</dbReference>
<dbReference type="Pfam" id="PF03374">
    <property type="entry name" value="ANT"/>
    <property type="match status" value="1"/>
</dbReference>
<evidence type="ECO:0000313" key="4">
    <source>
        <dbReference type="Proteomes" id="UP000184301"/>
    </source>
</evidence>
<dbReference type="InterPro" id="IPR013557">
    <property type="entry name" value="AntA/B_antirep"/>
</dbReference>
<dbReference type="GO" id="GO:0003677">
    <property type="term" value="F:DNA binding"/>
    <property type="evidence" value="ECO:0007669"/>
    <property type="project" value="InterPro"/>
</dbReference>
<proteinExistence type="predicted"/>
<dbReference type="Pfam" id="PF08346">
    <property type="entry name" value="AntA"/>
    <property type="match status" value="1"/>
</dbReference>
<name>A0A1M6QT70_9FIRM</name>
<evidence type="ECO:0000259" key="1">
    <source>
        <dbReference type="Pfam" id="PF03374"/>
    </source>
</evidence>
<dbReference type="RefSeq" id="WP_073110976.1">
    <property type="nucleotide sequence ID" value="NZ_FQZY01000037.1"/>
</dbReference>
<dbReference type="EMBL" id="FQZY01000037">
    <property type="protein sequence ID" value="SHK23310.1"/>
    <property type="molecule type" value="Genomic_DNA"/>
</dbReference>
<organism evidence="3 4">
    <name type="scientific">Hespellia stercorisuis DSM 15480</name>
    <dbReference type="NCBI Taxonomy" id="1121950"/>
    <lineage>
        <taxon>Bacteria</taxon>
        <taxon>Bacillati</taxon>
        <taxon>Bacillota</taxon>
        <taxon>Clostridia</taxon>
        <taxon>Lachnospirales</taxon>
        <taxon>Lachnospiraceae</taxon>
        <taxon>Hespellia</taxon>
    </lineage>
</organism>
<keyword evidence="4" id="KW-1185">Reference proteome</keyword>
<evidence type="ECO:0000259" key="2">
    <source>
        <dbReference type="Pfam" id="PF08346"/>
    </source>
</evidence>
<feature type="domain" description="AntA/AntB antirepressor" evidence="2">
    <location>
        <begin position="16"/>
        <end position="88"/>
    </location>
</feature>
<feature type="domain" description="Antirepressor protein C-terminal" evidence="1">
    <location>
        <begin position="141"/>
        <end position="245"/>
    </location>
</feature>
<dbReference type="STRING" id="1121950.SAMN02745243_02514"/>